<dbReference type="InterPro" id="IPR020845">
    <property type="entry name" value="AMP-binding_CS"/>
</dbReference>
<dbReference type="Gene3D" id="3.30.559.30">
    <property type="entry name" value="Nonribosomal peptide synthetase, condensation domain"/>
    <property type="match status" value="2"/>
</dbReference>
<comment type="similarity">
    <text evidence="6">In the C-terminal section; belongs to the NRP synthetase family.</text>
</comment>
<dbReference type="SUPFAM" id="SSF53901">
    <property type="entry name" value="Thiolase-like"/>
    <property type="match status" value="1"/>
</dbReference>
<dbReference type="GO" id="GO:0004315">
    <property type="term" value="F:3-oxoacyl-[acyl-carrier-protein] synthase activity"/>
    <property type="evidence" value="ECO:0007669"/>
    <property type="project" value="InterPro"/>
</dbReference>
<evidence type="ECO:0000256" key="6">
    <source>
        <dbReference type="ARBA" id="ARBA00029443"/>
    </source>
</evidence>
<organism evidence="10 11">
    <name type="scientific">Aquimarina spongiae</name>
    <dbReference type="NCBI Taxonomy" id="570521"/>
    <lineage>
        <taxon>Bacteria</taxon>
        <taxon>Pseudomonadati</taxon>
        <taxon>Bacteroidota</taxon>
        <taxon>Flavobacteriia</taxon>
        <taxon>Flavobacteriales</taxon>
        <taxon>Flavobacteriaceae</taxon>
        <taxon>Aquimarina</taxon>
    </lineage>
</organism>
<dbReference type="InterPro" id="IPR014043">
    <property type="entry name" value="Acyl_transferase_dom"/>
</dbReference>
<dbReference type="InterPro" id="IPR016039">
    <property type="entry name" value="Thiolase-like"/>
</dbReference>
<dbReference type="Gene3D" id="3.30.70.3290">
    <property type="match status" value="1"/>
</dbReference>
<dbReference type="InterPro" id="IPR023213">
    <property type="entry name" value="CAT-like_dom_sf"/>
</dbReference>
<evidence type="ECO:0000256" key="3">
    <source>
        <dbReference type="ARBA" id="ARBA00022450"/>
    </source>
</evidence>
<feature type="domain" description="Ketosynthase family 3 (KS3)" evidence="9">
    <location>
        <begin position="11"/>
        <end position="435"/>
    </location>
</feature>
<evidence type="ECO:0000259" key="8">
    <source>
        <dbReference type="PROSITE" id="PS50075"/>
    </source>
</evidence>
<dbReference type="GO" id="GO:0006633">
    <property type="term" value="P:fatty acid biosynthetic process"/>
    <property type="evidence" value="ECO:0007669"/>
    <property type="project" value="InterPro"/>
</dbReference>
<dbReference type="Gene3D" id="3.30.300.30">
    <property type="match status" value="1"/>
</dbReference>
<dbReference type="Pfam" id="PF00501">
    <property type="entry name" value="AMP-binding"/>
    <property type="match status" value="2"/>
</dbReference>
<dbReference type="Pfam" id="PF00109">
    <property type="entry name" value="ketoacyl-synt"/>
    <property type="match status" value="1"/>
</dbReference>
<dbReference type="GO" id="GO:0043041">
    <property type="term" value="P:amino acid activation for nonribosomal peptide biosynthetic process"/>
    <property type="evidence" value="ECO:0007669"/>
    <property type="project" value="TreeGrafter"/>
</dbReference>
<evidence type="ECO:0000256" key="1">
    <source>
        <dbReference type="ARBA" id="ARBA00001957"/>
    </source>
</evidence>
<dbReference type="NCBIfam" id="TIGR01733">
    <property type="entry name" value="AA-adenyl-dom"/>
    <property type="match status" value="1"/>
</dbReference>
<dbReference type="Gene3D" id="1.10.1200.10">
    <property type="entry name" value="ACP-like"/>
    <property type="match status" value="2"/>
</dbReference>
<dbReference type="PANTHER" id="PTHR45527:SF14">
    <property type="entry name" value="PLIPASTATIN SYNTHASE SUBUNIT B"/>
    <property type="match status" value="1"/>
</dbReference>
<dbReference type="InterPro" id="IPR001227">
    <property type="entry name" value="Ac_transferase_dom_sf"/>
</dbReference>
<evidence type="ECO:0000256" key="5">
    <source>
        <dbReference type="ARBA" id="ARBA00022679"/>
    </source>
</evidence>
<dbReference type="PROSITE" id="PS00012">
    <property type="entry name" value="PHOSPHOPANTETHEINE"/>
    <property type="match status" value="1"/>
</dbReference>
<dbReference type="Pfam" id="PF00550">
    <property type="entry name" value="PP-binding"/>
    <property type="match status" value="2"/>
</dbReference>
<dbReference type="CDD" id="cd19531">
    <property type="entry name" value="LCL_NRPS-like"/>
    <property type="match status" value="1"/>
</dbReference>
<evidence type="ECO:0000313" key="11">
    <source>
        <dbReference type="Proteomes" id="UP000184432"/>
    </source>
</evidence>
<dbReference type="SUPFAM" id="SSF47336">
    <property type="entry name" value="ACP-like"/>
    <property type="match status" value="2"/>
</dbReference>
<dbReference type="SMART" id="SM00825">
    <property type="entry name" value="PKS_KS"/>
    <property type="match status" value="1"/>
</dbReference>
<dbReference type="Gene3D" id="3.30.559.10">
    <property type="entry name" value="Chloramphenicol acetyltransferase-like domain"/>
    <property type="match status" value="2"/>
</dbReference>
<dbReference type="InterPro" id="IPR010071">
    <property type="entry name" value="AA_adenyl_dom"/>
</dbReference>
<dbReference type="InterPro" id="IPR014031">
    <property type="entry name" value="Ketoacyl_synth_C"/>
</dbReference>
<dbReference type="FunFam" id="3.40.50.980:FF:000001">
    <property type="entry name" value="Non-ribosomal peptide synthetase"/>
    <property type="match status" value="1"/>
</dbReference>
<dbReference type="GO" id="GO:0005829">
    <property type="term" value="C:cytosol"/>
    <property type="evidence" value="ECO:0007669"/>
    <property type="project" value="TreeGrafter"/>
</dbReference>
<dbReference type="PANTHER" id="PTHR45527">
    <property type="entry name" value="NONRIBOSOMAL PEPTIDE SYNTHETASE"/>
    <property type="match status" value="1"/>
</dbReference>
<dbReference type="FunFam" id="3.40.50.980:FF:000002">
    <property type="entry name" value="Enterobactin synthetase component F"/>
    <property type="match status" value="1"/>
</dbReference>
<dbReference type="SUPFAM" id="SSF56801">
    <property type="entry name" value="Acetyl-CoA synthetase-like"/>
    <property type="match status" value="2"/>
</dbReference>
<dbReference type="PROSITE" id="PS00455">
    <property type="entry name" value="AMP_BINDING"/>
    <property type="match status" value="1"/>
</dbReference>
<comment type="cofactor">
    <cofactor evidence="1">
        <name>pantetheine 4'-phosphate</name>
        <dbReference type="ChEBI" id="CHEBI:47942"/>
    </cofactor>
</comment>
<dbReference type="FunFam" id="1.10.1200.10:FF:000005">
    <property type="entry name" value="Nonribosomal peptide synthetase 1"/>
    <property type="match status" value="1"/>
</dbReference>
<feature type="domain" description="Carrier" evidence="8">
    <location>
        <begin position="1412"/>
        <end position="1487"/>
    </location>
</feature>
<dbReference type="Pfam" id="PF22621">
    <property type="entry name" value="CurL-like_PKS_C"/>
    <property type="match status" value="1"/>
</dbReference>
<dbReference type="PROSITE" id="PS50075">
    <property type="entry name" value="CARRIER"/>
    <property type="match status" value="2"/>
</dbReference>
<dbReference type="InterPro" id="IPR020806">
    <property type="entry name" value="PKS_PP-bd"/>
</dbReference>
<dbReference type="SUPFAM" id="SSF52777">
    <property type="entry name" value="CoA-dependent acyltransferases"/>
    <property type="match status" value="4"/>
</dbReference>
<dbReference type="FunFam" id="3.40.50.12780:FF:000012">
    <property type="entry name" value="Non-ribosomal peptide synthetase"/>
    <property type="match status" value="1"/>
</dbReference>
<dbReference type="FunFam" id="3.30.300.30:FF:000010">
    <property type="entry name" value="Enterobactin synthetase component F"/>
    <property type="match status" value="1"/>
</dbReference>
<dbReference type="CDD" id="cd00833">
    <property type="entry name" value="PKS"/>
    <property type="match status" value="1"/>
</dbReference>
<dbReference type="InterPro" id="IPR006162">
    <property type="entry name" value="Ppantetheine_attach_site"/>
</dbReference>
<dbReference type="FunFam" id="1.10.1200.10:FF:000016">
    <property type="entry name" value="Non-ribosomal peptide synthase"/>
    <property type="match status" value="1"/>
</dbReference>
<dbReference type="SMART" id="SM00823">
    <property type="entry name" value="PKS_PP"/>
    <property type="match status" value="2"/>
</dbReference>
<dbReference type="InterPro" id="IPR020841">
    <property type="entry name" value="PKS_Beta-ketoAc_synthase_dom"/>
</dbReference>
<dbReference type="SMART" id="SM00827">
    <property type="entry name" value="PKS_AT"/>
    <property type="match status" value="1"/>
</dbReference>
<dbReference type="InterPro" id="IPR013968">
    <property type="entry name" value="PKS_KR"/>
</dbReference>
<name>A0A1M6LJC0_9FLAO</name>
<dbReference type="GO" id="GO:0044550">
    <property type="term" value="P:secondary metabolite biosynthetic process"/>
    <property type="evidence" value="ECO:0007669"/>
    <property type="project" value="UniProtKB-ARBA"/>
</dbReference>
<dbReference type="GO" id="GO:0031177">
    <property type="term" value="F:phosphopantetheine binding"/>
    <property type="evidence" value="ECO:0007669"/>
    <property type="project" value="InterPro"/>
</dbReference>
<dbReference type="SMART" id="SM00822">
    <property type="entry name" value="PKS_KR"/>
    <property type="match status" value="1"/>
</dbReference>
<dbReference type="Gene3D" id="3.40.47.10">
    <property type="match status" value="1"/>
</dbReference>
<dbReference type="SUPFAM" id="SSF51735">
    <property type="entry name" value="NAD(P)-binding Rossmann-fold domains"/>
    <property type="match status" value="1"/>
</dbReference>
<dbReference type="InterPro" id="IPR001242">
    <property type="entry name" value="Condensation_dom"/>
</dbReference>
<keyword evidence="4" id="KW-0597">Phosphoprotein</keyword>
<dbReference type="InterPro" id="IPR057326">
    <property type="entry name" value="KR_dom"/>
</dbReference>
<dbReference type="InterPro" id="IPR036291">
    <property type="entry name" value="NAD(P)-bd_dom_sf"/>
</dbReference>
<feature type="non-terminal residue" evidence="10">
    <location>
        <position position="3131"/>
    </location>
</feature>
<evidence type="ECO:0000259" key="9">
    <source>
        <dbReference type="PROSITE" id="PS52004"/>
    </source>
</evidence>
<dbReference type="Gene3D" id="3.40.50.720">
    <property type="entry name" value="NAD(P)-binding Rossmann-like Domain"/>
    <property type="match status" value="1"/>
</dbReference>
<dbReference type="Pfam" id="PF08659">
    <property type="entry name" value="KR"/>
    <property type="match status" value="1"/>
</dbReference>
<gene>
    <name evidence="10" type="ORF">SAMN04488508_1181</name>
</gene>
<dbReference type="OrthoDB" id="9778690at2"/>
<accession>A0A1M6LJC0</accession>
<keyword evidence="5" id="KW-0808">Transferase</keyword>
<evidence type="ECO:0000313" key="10">
    <source>
        <dbReference type="EMBL" id="SHJ71295.1"/>
    </source>
</evidence>
<sequence>MKADKKNEYTGLEIAVIGMSCRFPEANNINEYWKNISEGKESITFYSNQELIDSGVPKNQVENKDYVNSNGGEISDKFGFDAEFFNYTVDEAMLLDPQIRLTHENVYNALLDAGYPASKYEGKIGLFTGSSPNPLWEVLSKISDVSSKVGEWSAAHFINKDFGPTLVSYKLGLKGPSINVDTACSTSLVAVHMASRSILLGECDMAVAGGATVSVSKEKGYLYEEGLIASPDGHCRPFDLDAQGTIFGEGSGMVVLKRLDKAIADNDHIYAVVKGSAINNDGDRKGGYTAPSIPGQVDVIQSALNFAKVDPNSIGFVETHGTGTKLGDPIEIKSLKKAYNTQKEEYCYLGATKANIGHLDAAAGIAGFIKTVLVLKNKTIPPLVNFSAPNPMLELDHSPFLISNQSKEWKSNTMRRAGVSSFGIGGTNAHVILEEFSYKESNEKIENKEHIIAISAKSKEALETQKRTLAEFIKENRTFQLANVAYTLQTGRENLPFKAAFVCEEKSDLIEALGTNKFKEVTSYSKNQKVFFAFPGQGMQYVDMGKGLRQKEPVFDAALTQCFGILKEITGKDFETILYSAKGAEGDHINQTVNSQPILFSFQYAMAQLLNSWGIKADGFIGHSIGEYVAACLAGVFDLKEALHVVSKRGEYMQSMQEGHMLAINADWKEILKIKPAALSFGSINSPDHFVLSGDKKEIENFSKEIADLELQHNILKTSHAFHSPMMRKAAVQLKEELSKVTLRQPKIPFISNITGNWISGQECQSPDYWAKQLENTVQLDKGISTLLEAKEAVVIEVGPGNSLTTFFKKNNAFGNNHKVHNLTRHVKATNVGDSTFLTKKIADLWLDGITIDWNALYPNKNIQKIPLPGYPFVRKDFILDPNLLTNFLQGNTALNAEYKKEVKDWFYLPSWKKRVTLEQPQKSEANWLVIGSKKETIMQLAKYIRPYCKEVSLLVLGDDDTTVSENEVILNVDQSNKEAYIEVLKHLDTETPLHILDTTFVDSWDNNFSSDELINTAAYTHLLQLVKGITKFTQIPEVYLNYVTNESFNVLGTENLNVKESIVPAALKVISQEYFHIRSKNIDVAISDTSEIETLYQQICNEAMGYTNSTTVALRGKQTRWEPCYEKLAIDSDVESNNALRIDKDDVYVITGGLGNVGFVLAKHLCEIGASVALVGRTKINANGNPEDKVKSERFEYLKSLNAKVIYVSADIIALDAFENAIEKIEGQLGKIDGVFHLSAAKIDHSQEHLIQYVNPENCLEQLAPKVDGVNNIQQVFSKRSPKFVALFSSISSVLGGIGYYGYASSNSYLDRFAEINNGKDNVRWVAINWDGWAVSENGEDENATNAITAVEGIEVFKQFDKILNHNQVIVSVIDLEHRLNKWVLKIEEDSEKQIEAPKLSRPELVNPMELPKDEDEEKLSEIWKDLFGYNEIGVNDDFFDLGGDSLKAMHLINGIRTKFKKEISLSDFFNSPTIAAIAKLVKTGEDNTEVIPQVQDKEFYALSSAQKRQYFLYSLDKKSLVYNMPKVVRIQGTLDKKHLKKVFNKLLQRHEILRTYIELIGDEPVQKIYEDVDFKLEHYQGKEKDLQAILKQFVRPFDLEKDVLLRVGLVEMGKEDFFLLVDIHHIITDAVSHGILIYDFMKIYGNEELPQLNIQYKDYAEWQQSNEQQQKVAKQKEFWLQEFEGELSILELPLDHQRPIHKTNEGNTVEFSINEKTTNLLKSLADKEGTTLFMVLLSIYNVLLGKLSNQNDIVVGTPVLGRSHGDLENVMGMFVNTVALRNYPEGESRFIDFLKEVKERALRCFDNQSFQYEDLIEALNIERNSGRNPLFDVSFSYENVEVSALNIEGLQISSYDNGHKTAKFDLALTVGESENMLHLNFEYATDVFIESTIKDFKVYFNRIVETIANNSEIKLKDIQILDQEEEMQLLNALDKTEVSFPENETICSIFRDQVQKHPNRVALEFQEETLTYKELDDQSNQLAWVLQQEGVGPNTIVGVLTDRSHETVISMLAILKAGGAYLPIDIDYPKERIDYMLEDSQTSIVVTNQESYEVADKIKVVLFGEALQKSENTEPLATLHQPNDLCYVIYTSGTTGNPKGVMIEHKNIVRLFFNEEPLFDFNENDVWTMFHNHCFDFSVWEMYGALLFGGKLIVVPKMVSKDPEAYWNVISNKGVTIVNQTPSAFNNLIEADANSNTTISGVRYVIFGGEALKPGKLKTWYQKYPNTKLINMFGITETTVHVTFKEIGLEEIENGISNIGVPIPTLSVYILDKNLQMVPQGVTGELFVGGDGVARGYLNREELTNTKFISNPYKPNERLYRTGDLARYLKNGELEYIGRIDNQVKIRGFRIEIGEVENQILKCFAWDDVVVVVRKDKLDNNTLCAYFVSKETMDIAKIRTQLSGTLPDYMIPSYFVQMDTLPLTSNGKIDKRKLPEPIIEDTSVFRAARNEFEENMISIWTAVLNVDEIGIDSNFFNLGGDSMIAIKLVNRINKELDIKLQIADLFVSQTIAEISENLQENQSFSLDETEIEKIKSEFETYKNDLLENILVDKIDEIEDIYPATDIQKGMIYYSMLDQGLYHDQMVHILNYPKNIIDNLEEAIKLLINKHSILRTAFYQSKEELLQVVFKEAELNITHFDISSAKRNEQQQTINNVLVEDRKHPFSIKNPGLFRFLVFDLGNDSYCICFVCHHAIIDGWSDANFNTELNNVLIALSENSAYELTPLKSSYKDFVIEQNWISKNTEVKEFWKEELEGYKRFSFDSIEDKSEFRLWEEKLDVNVLSKLKSRSKASNISLKNLTFSAFLYTLSAFSYDDDLTVGMVANNRPTIEDGDKILGCFLNTIPVRFNIPNDKTWLEYVGLVNTKLNSLKRFDALAFSKIVALLQEPIVDQNPITDILFNYTDFYVYNDFEQSTIDREDNTQLDQIEELDSEFFGTGGVRNNSLFNLNVDKTGEDLQLSLTYVSSFVSEEAVKDFFKYYKRTLQCIAEDGAQKMSKNDIMSDEEREELLYSFNATDVDYGEADSFLSLFEASVASSPDGIALVYEGESISYKDLWAKVNQFSNYLVAQGVGRSEIIPVCLTRSLDMVIALLGVMRSGNAYVPIDPSYPVDRIGYIVDDIASPFLIAED</sequence>
<reference evidence="11" key="1">
    <citation type="submission" date="2016-11" db="EMBL/GenBank/DDBJ databases">
        <authorList>
            <person name="Varghese N."/>
            <person name="Submissions S."/>
        </authorList>
    </citation>
    <scope>NUCLEOTIDE SEQUENCE [LARGE SCALE GENOMIC DNA]</scope>
    <source>
        <strain evidence="11">DSM 22623</strain>
    </source>
</reference>
<dbReference type="InterPro" id="IPR000873">
    <property type="entry name" value="AMP-dep_synth/lig_dom"/>
</dbReference>
<evidence type="ECO:0000256" key="4">
    <source>
        <dbReference type="ARBA" id="ARBA00022553"/>
    </source>
</evidence>
<dbReference type="Gene3D" id="2.30.38.10">
    <property type="entry name" value="Luciferase, Domain 3"/>
    <property type="match status" value="1"/>
</dbReference>
<dbReference type="Gene3D" id="3.30.70.250">
    <property type="entry name" value="Malonyl-CoA ACP transacylase, ACP-binding"/>
    <property type="match status" value="1"/>
</dbReference>
<proteinExistence type="inferred from homology"/>
<dbReference type="PROSITE" id="PS52004">
    <property type="entry name" value="KS3_2"/>
    <property type="match status" value="1"/>
</dbReference>
<evidence type="ECO:0000256" key="2">
    <source>
        <dbReference type="ARBA" id="ARBA00006432"/>
    </source>
</evidence>
<keyword evidence="7" id="KW-0175">Coiled coil</keyword>
<dbReference type="STRING" id="570521.SAMN04488508_1181"/>
<dbReference type="InterPro" id="IPR045851">
    <property type="entry name" value="AMP-bd_C_sf"/>
</dbReference>
<dbReference type="Proteomes" id="UP000184432">
    <property type="component" value="Unassembled WGS sequence"/>
</dbReference>
<dbReference type="Pfam" id="PF00698">
    <property type="entry name" value="Acyl_transf_1"/>
    <property type="match status" value="1"/>
</dbReference>
<dbReference type="InterPro" id="IPR036736">
    <property type="entry name" value="ACP-like_sf"/>
</dbReference>
<dbReference type="Gene3D" id="3.40.50.12780">
    <property type="entry name" value="N-terminal domain of ligase-like"/>
    <property type="match status" value="1"/>
</dbReference>
<dbReference type="Pfam" id="PF02801">
    <property type="entry name" value="Ketoacyl-synt_C"/>
    <property type="match status" value="1"/>
</dbReference>
<dbReference type="InterPro" id="IPR018201">
    <property type="entry name" value="Ketoacyl_synth_AS"/>
</dbReference>
<feature type="coiled-coil region" evidence="7">
    <location>
        <begin position="692"/>
        <end position="719"/>
    </location>
</feature>
<dbReference type="PROSITE" id="PS00606">
    <property type="entry name" value="KS3_1"/>
    <property type="match status" value="1"/>
</dbReference>
<dbReference type="CDD" id="cd08953">
    <property type="entry name" value="KR_2_SDR_x"/>
    <property type="match status" value="1"/>
</dbReference>
<comment type="similarity">
    <text evidence="2">Belongs to the ATP-dependent AMP-binding enzyme family.</text>
</comment>
<dbReference type="FunFam" id="2.30.38.10:FF:000001">
    <property type="entry name" value="Non-ribosomal peptide synthetase PvdI"/>
    <property type="match status" value="1"/>
</dbReference>
<dbReference type="SUPFAM" id="SSF52151">
    <property type="entry name" value="FabD/lysophospholipase-like"/>
    <property type="match status" value="1"/>
</dbReference>
<dbReference type="Pfam" id="PF00668">
    <property type="entry name" value="Condensation"/>
    <property type="match status" value="2"/>
</dbReference>
<dbReference type="CDD" id="cd17643">
    <property type="entry name" value="A_NRPS_Cytc1-like"/>
    <property type="match status" value="1"/>
</dbReference>
<dbReference type="Gene3D" id="3.40.50.980">
    <property type="match status" value="2"/>
</dbReference>
<dbReference type="RefSeq" id="WP_073322128.1">
    <property type="nucleotide sequence ID" value="NZ_FQYP01000018.1"/>
</dbReference>
<dbReference type="Pfam" id="PF13193">
    <property type="entry name" value="AMP-binding_C"/>
    <property type="match status" value="1"/>
</dbReference>
<keyword evidence="11" id="KW-1185">Reference proteome</keyword>
<dbReference type="InterPro" id="IPR025110">
    <property type="entry name" value="AMP-bd_C"/>
</dbReference>
<feature type="domain" description="Carrier" evidence="8">
    <location>
        <begin position="2449"/>
        <end position="2524"/>
    </location>
</feature>
<evidence type="ECO:0000256" key="7">
    <source>
        <dbReference type="SAM" id="Coils"/>
    </source>
</evidence>
<dbReference type="InterPro" id="IPR016035">
    <property type="entry name" value="Acyl_Trfase/lysoPLipase"/>
</dbReference>
<keyword evidence="3" id="KW-0596">Phosphopantetheine</keyword>
<dbReference type="Gene3D" id="3.40.366.10">
    <property type="entry name" value="Malonyl-Coenzyme A Acyl Carrier Protein, domain 2"/>
    <property type="match status" value="1"/>
</dbReference>
<dbReference type="InterPro" id="IPR014030">
    <property type="entry name" value="Ketoacyl_synth_N"/>
</dbReference>
<dbReference type="EMBL" id="FQYP01000018">
    <property type="protein sequence ID" value="SHJ71295.1"/>
    <property type="molecule type" value="Genomic_DNA"/>
</dbReference>
<protein>
    <submittedName>
        <fullName evidence="10">Amino acid adenylation domain-containing protein</fullName>
    </submittedName>
</protein>
<dbReference type="InterPro" id="IPR042099">
    <property type="entry name" value="ANL_N_sf"/>
</dbReference>
<dbReference type="InterPro" id="IPR009081">
    <property type="entry name" value="PP-bd_ACP"/>
</dbReference>